<evidence type="ECO:0000256" key="2">
    <source>
        <dbReference type="SAM" id="Coils"/>
    </source>
</evidence>
<dbReference type="Pfam" id="PF06013">
    <property type="entry name" value="WXG100"/>
    <property type="match status" value="1"/>
</dbReference>
<dbReference type="AlphaFoldDB" id="A0A2A7ARF6"/>
<feature type="coiled-coil region" evidence="2">
    <location>
        <begin position="1"/>
        <end position="38"/>
    </location>
</feature>
<gene>
    <name evidence="3" type="ORF">CGS58_06535</name>
</gene>
<accession>A0A2A7ARF6</accession>
<dbReference type="SUPFAM" id="SSF140453">
    <property type="entry name" value="EsxAB dimer-like"/>
    <property type="match status" value="1"/>
</dbReference>
<dbReference type="Gene3D" id="1.10.287.1060">
    <property type="entry name" value="ESAT-6-like"/>
    <property type="match status" value="1"/>
</dbReference>
<dbReference type="InterPro" id="IPR036689">
    <property type="entry name" value="ESAT-6-like_sf"/>
</dbReference>
<dbReference type="EMBL" id="NMTY01000012">
    <property type="protein sequence ID" value="PDX81727.1"/>
    <property type="molecule type" value="Genomic_DNA"/>
</dbReference>
<evidence type="ECO:0000313" key="4">
    <source>
        <dbReference type="Proteomes" id="UP000220005"/>
    </source>
</evidence>
<dbReference type="RefSeq" id="WP_097839366.1">
    <property type="nucleotide sequence ID" value="NZ_NMTY01000012.1"/>
</dbReference>
<name>A0A2A7ARF6_9FIRM</name>
<keyword evidence="2" id="KW-0175">Coiled coil</keyword>
<sequence length="97" mass="11093">MAKIKVNVDTLRDNANQVTQQIQALESLNSRLDQLLNQIEGSWTGNASEQYLATMRQHKQKTQAMVKVLETFRDYMQRAAARFEGVDHDGATRIRNS</sequence>
<evidence type="ECO:0000313" key="3">
    <source>
        <dbReference type="EMBL" id="PDX81727.1"/>
    </source>
</evidence>
<dbReference type="Proteomes" id="UP000220005">
    <property type="component" value="Unassembled WGS sequence"/>
</dbReference>
<dbReference type="NCBIfam" id="TIGR03930">
    <property type="entry name" value="WXG100_ESAT6"/>
    <property type="match status" value="1"/>
</dbReference>
<reference evidence="3 4" key="1">
    <citation type="journal article" date="2017" name="Front. Microbiol.">
        <title>New Insights into the Diversity of the Genus Faecalibacterium.</title>
        <authorList>
            <person name="Benevides L."/>
            <person name="Burman S."/>
            <person name="Martin R."/>
            <person name="Robert V."/>
            <person name="Thomas M."/>
            <person name="Miquel S."/>
            <person name="Chain F."/>
            <person name="Sokol H."/>
            <person name="Bermudez-Humaran L.G."/>
            <person name="Morrison M."/>
            <person name="Langella P."/>
            <person name="Azevedo V.A."/>
            <person name="Chatel J.M."/>
            <person name="Soares S."/>
        </authorList>
    </citation>
    <scope>NUCLEOTIDE SEQUENCE [LARGE SCALE GENOMIC DNA]</scope>
    <source>
        <strain evidence="3 4">CNCM I 4575</strain>
    </source>
</reference>
<comment type="caution">
    <text evidence="3">The sequence shown here is derived from an EMBL/GenBank/DDBJ whole genome shotgun (WGS) entry which is preliminary data.</text>
</comment>
<organism evidence="3 4">
    <name type="scientific">Faecalibacterium prausnitzii</name>
    <dbReference type="NCBI Taxonomy" id="853"/>
    <lineage>
        <taxon>Bacteria</taxon>
        <taxon>Bacillati</taxon>
        <taxon>Bacillota</taxon>
        <taxon>Clostridia</taxon>
        <taxon>Eubacteriales</taxon>
        <taxon>Oscillospiraceae</taxon>
        <taxon>Faecalibacterium</taxon>
    </lineage>
</organism>
<evidence type="ECO:0000256" key="1">
    <source>
        <dbReference type="RuleBase" id="RU362001"/>
    </source>
</evidence>
<dbReference type="InterPro" id="IPR010310">
    <property type="entry name" value="T7SS_ESAT-6-like"/>
</dbReference>
<protein>
    <recommendedName>
        <fullName evidence="1">ESAT-6-like protein</fullName>
    </recommendedName>
</protein>
<comment type="similarity">
    <text evidence="1">Belongs to the WXG100 family.</text>
</comment>
<proteinExistence type="inferred from homology"/>